<keyword evidence="2 4" id="KW-0548">Nucleotidyltransferase</keyword>
<name>A0A7J3ZMI7_9CREN</name>
<dbReference type="EMBL" id="DRZC01000060">
    <property type="protein sequence ID" value="HHQ80650.1"/>
    <property type="molecule type" value="Genomic_DNA"/>
</dbReference>
<dbReference type="GO" id="GO:0003677">
    <property type="term" value="F:DNA binding"/>
    <property type="evidence" value="ECO:0007669"/>
    <property type="project" value="InterPro"/>
</dbReference>
<dbReference type="HAMAP" id="MF_00025">
    <property type="entry name" value="RNApol_Rpo5_RPB5"/>
    <property type="match status" value="1"/>
</dbReference>
<keyword evidence="4" id="KW-0963">Cytoplasm</keyword>
<evidence type="ECO:0000256" key="2">
    <source>
        <dbReference type="ARBA" id="ARBA00022695"/>
    </source>
</evidence>
<dbReference type="InterPro" id="IPR000783">
    <property type="entry name" value="RNA_pol_subH/Rpb5_C"/>
</dbReference>
<dbReference type="AlphaFoldDB" id="A0A7J3ZMI7"/>
<reference evidence="6" key="1">
    <citation type="journal article" date="2020" name="mSystems">
        <title>Genome- and Community-Level Interaction Insights into Carbon Utilization and Element Cycling Functions of Hydrothermarchaeota in Hydrothermal Sediment.</title>
        <authorList>
            <person name="Zhou Z."/>
            <person name="Liu Y."/>
            <person name="Xu W."/>
            <person name="Pan J."/>
            <person name="Luo Z.H."/>
            <person name="Li M."/>
        </authorList>
    </citation>
    <scope>NUCLEOTIDE SEQUENCE [LARGE SCALE GENOMIC DNA]</scope>
    <source>
        <strain evidence="6">SpSt-1116</strain>
    </source>
</reference>
<organism evidence="6">
    <name type="scientific">Fervidicoccus fontis</name>
    <dbReference type="NCBI Taxonomy" id="683846"/>
    <lineage>
        <taxon>Archaea</taxon>
        <taxon>Thermoproteota</taxon>
        <taxon>Thermoprotei</taxon>
        <taxon>Fervidicoccales</taxon>
        <taxon>Fervidicoccaceae</taxon>
        <taxon>Fervidicoccus</taxon>
    </lineage>
</organism>
<dbReference type="GO" id="GO:0042797">
    <property type="term" value="P:tRNA transcription by RNA polymerase III"/>
    <property type="evidence" value="ECO:0007669"/>
    <property type="project" value="TreeGrafter"/>
</dbReference>
<dbReference type="NCBIfam" id="NF007129">
    <property type="entry name" value="PRK09570.1"/>
    <property type="match status" value="1"/>
</dbReference>
<dbReference type="SUPFAM" id="SSF55287">
    <property type="entry name" value="RPB5-like RNA polymerase subunit"/>
    <property type="match status" value="1"/>
</dbReference>
<dbReference type="PANTHER" id="PTHR10535">
    <property type="entry name" value="DNA-DIRECTED RNA POLYMERASES I, II, AND III SUBUNIT RPABC1"/>
    <property type="match status" value="1"/>
</dbReference>
<dbReference type="InterPro" id="IPR035913">
    <property type="entry name" value="RPB5-like_sf"/>
</dbReference>
<evidence type="ECO:0000256" key="1">
    <source>
        <dbReference type="ARBA" id="ARBA00022478"/>
    </source>
</evidence>
<evidence type="ECO:0000256" key="3">
    <source>
        <dbReference type="ARBA" id="ARBA00023163"/>
    </source>
</evidence>
<accession>A0A7J3ZMI7</accession>
<dbReference type="GO" id="GO:0005737">
    <property type="term" value="C:cytoplasm"/>
    <property type="evidence" value="ECO:0007669"/>
    <property type="project" value="UniProtKB-SubCell"/>
</dbReference>
<dbReference type="Gene3D" id="3.90.940.20">
    <property type="entry name" value="RPB5-like RNA polymerase subunit"/>
    <property type="match status" value="1"/>
</dbReference>
<dbReference type="GO" id="GO:0000428">
    <property type="term" value="C:DNA-directed RNA polymerase complex"/>
    <property type="evidence" value="ECO:0007669"/>
    <property type="project" value="UniProtKB-KW"/>
</dbReference>
<comment type="function">
    <text evidence="4">DNA-dependent RNA polymerase (RNAP) catalyzes the transcription of DNA into RNA using the four ribonucleoside triphosphates as substrates.</text>
</comment>
<comment type="similarity">
    <text evidence="4">Belongs to the archaeal Rpo5/eukaryotic RPB5 RNA polymerase subunit family.</text>
</comment>
<dbReference type="GO" id="GO:0006362">
    <property type="term" value="P:transcription elongation by RNA polymerase I"/>
    <property type="evidence" value="ECO:0007669"/>
    <property type="project" value="TreeGrafter"/>
</dbReference>
<sequence length="83" mass="9264">MSSKRRKFNVLEHRLVPKHERVPLEEVPKILKELGVEPSQLPLIRASDPAARAVGAKPGELVRIIRESETGGKVVVYRFVVVG</sequence>
<keyword evidence="1 4" id="KW-0240">DNA-directed RNA polymerase</keyword>
<comment type="subcellular location">
    <subcellularLocation>
        <location evidence="4">Cytoplasm</location>
    </subcellularLocation>
</comment>
<dbReference type="Pfam" id="PF01191">
    <property type="entry name" value="RNA_pol_Rpb5_C"/>
    <property type="match status" value="1"/>
</dbReference>
<comment type="catalytic activity">
    <reaction evidence="4">
        <text>RNA(n) + a ribonucleoside 5'-triphosphate = RNA(n+1) + diphosphate</text>
        <dbReference type="Rhea" id="RHEA:21248"/>
        <dbReference type="Rhea" id="RHEA-COMP:14527"/>
        <dbReference type="Rhea" id="RHEA-COMP:17342"/>
        <dbReference type="ChEBI" id="CHEBI:33019"/>
        <dbReference type="ChEBI" id="CHEBI:61557"/>
        <dbReference type="ChEBI" id="CHEBI:140395"/>
        <dbReference type="EC" id="2.7.7.6"/>
    </reaction>
</comment>
<dbReference type="PANTHER" id="PTHR10535:SF0">
    <property type="entry name" value="DNA-DIRECTED RNA POLYMERASES I, II, AND III SUBUNIT RPABC1"/>
    <property type="match status" value="1"/>
</dbReference>
<proteinExistence type="inferred from homology"/>
<protein>
    <recommendedName>
        <fullName evidence="4">DNA-directed RNA polymerase subunit Rpo5</fullName>
        <ecNumber evidence="4">2.7.7.6</ecNumber>
    </recommendedName>
    <alternativeName>
        <fullName evidence="4">DNA-directed RNA polymerase subunit H</fullName>
    </alternativeName>
</protein>
<keyword evidence="4 6" id="KW-0808">Transferase</keyword>
<dbReference type="InterPro" id="IPR014381">
    <property type="entry name" value="Arch_Rpo5/euc_Rpb5"/>
</dbReference>
<evidence type="ECO:0000259" key="5">
    <source>
        <dbReference type="Pfam" id="PF01191"/>
    </source>
</evidence>
<comment type="subunit">
    <text evidence="4">Part of the RNA polymerase complex.</text>
</comment>
<keyword evidence="3 4" id="KW-0804">Transcription</keyword>
<gene>
    <name evidence="4" type="primary">rpo5</name>
    <name evidence="4" type="synonym">rpoH</name>
    <name evidence="6" type="ORF">ENM78_04285</name>
</gene>
<evidence type="ECO:0000313" key="6">
    <source>
        <dbReference type="EMBL" id="HHQ80650.1"/>
    </source>
</evidence>
<dbReference type="EC" id="2.7.7.6" evidence="4"/>
<feature type="domain" description="RNA polymerase subunit H/Rpb5 C-terminal" evidence="5">
    <location>
        <begin position="8"/>
        <end position="80"/>
    </location>
</feature>
<dbReference type="GO" id="GO:0006366">
    <property type="term" value="P:transcription by RNA polymerase II"/>
    <property type="evidence" value="ECO:0007669"/>
    <property type="project" value="TreeGrafter"/>
</dbReference>
<comment type="caution">
    <text evidence="6">The sequence shown here is derived from an EMBL/GenBank/DDBJ whole genome shotgun (WGS) entry which is preliminary data.</text>
</comment>
<evidence type="ECO:0000256" key="4">
    <source>
        <dbReference type="HAMAP-Rule" id="MF_00025"/>
    </source>
</evidence>
<dbReference type="GO" id="GO:0003899">
    <property type="term" value="F:DNA-directed RNA polymerase activity"/>
    <property type="evidence" value="ECO:0007669"/>
    <property type="project" value="UniProtKB-UniRule"/>
</dbReference>